<evidence type="ECO:0000256" key="9">
    <source>
        <dbReference type="RuleBase" id="RU004474"/>
    </source>
</evidence>
<evidence type="ECO:0000256" key="2">
    <source>
        <dbReference type="ARBA" id="ARBA00009539"/>
    </source>
</evidence>
<dbReference type="AlphaFoldDB" id="A0A1G2C7Y3"/>
<keyword evidence="4 8" id="KW-0554">One-carbon metabolism</keyword>
<dbReference type="GO" id="GO:0046452">
    <property type="term" value="P:dihydrofolate metabolic process"/>
    <property type="evidence" value="ECO:0007669"/>
    <property type="project" value="TreeGrafter"/>
</dbReference>
<comment type="function">
    <text evidence="7 8">Key enzyme in folate metabolism. Catalyzes an essential reaction for de novo glycine and purine synthesis, and for DNA precursor synthesis.</text>
</comment>
<proteinExistence type="inferred from homology"/>
<dbReference type="InterPro" id="IPR017925">
    <property type="entry name" value="DHFR_CS"/>
</dbReference>
<dbReference type="Gene3D" id="3.40.430.10">
    <property type="entry name" value="Dihydrofolate Reductase, subunit A"/>
    <property type="match status" value="1"/>
</dbReference>
<dbReference type="Proteomes" id="UP000176648">
    <property type="component" value="Unassembled WGS sequence"/>
</dbReference>
<name>A0A1G2C7Y3_9BACT</name>
<dbReference type="CDD" id="cd00209">
    <property type="entry name" value="DHFR"/>
    <property type="match status" value="1"/>
</dbReference>
<dbReference type="PIRSF" id="PIRSF000194">
    <property type="entry name" value="DHFR"/>
    <property type="match status" value="1"/>
</dbReference>
<sequence length="182" mass="20566">MISLIAAVGENRAIGFQGKLPWRLPADMKHFRELTTGHPVIMGRITYESIGKPLPERKNIVISDKPNYEAPGCVVASSLQNAVREAGSPSQISPQSETWEGKGETFVIGGGRVYTEALPYADRMYLTLVHVSPEADVFFPEFDEAEWHVTKTEKFPKDEKNEYAYDFLDYERVQKQDLAIRT</sequence>
<dbReference type="Pfam" id="PF00186">
    <property type="entry name" value="DHFR_1"/>
    <property type="match status" value="1"/>
</dbReference>
<dbReference type="InterPro" id="IPR012259">
    <property type="entry name" value="DHFR"/>
</dbReference>
<keyword evidence="5 8" id="KW-0521">NADP</keyword>
<evidence type="ECO:0000256" key="7">
    <source>
        <dbReference type="ARBA" id="ARBA00025067"/>
    </source>
</evidence>
<dbReference type="EC" id="1.5.1.3" evidence="3 8"/>
<evidence type="ECO:0000256" key="6">
    <source>
        <dbReference type="ARBA" id="ARBA00023002"/>
    </source>
</evidence>
<gene>
    <name evidence="11" type="ORF">A2122_02735</name>
</gene>
<comment type="catalytic activity">
    <reaction evidence="8">
        <text>(6S)-5,6,7,8-tetrahydrofolate + NADP(+) = 7,8-dihydrofolate + NADPH + H(+)</text>
        <dbReference type="Rhea" id="RHEA:15009"/>
        <dbReference type="ChEBI" id="CHEBI:15378"/>
        <dbReference type="ChEBI" id="CHEBI:57451"/>
        <dbReference type="ChEBI" id="CHEBI:57453"/>
        <dbReference type="ChEBI" id="CHEBI:57783"/>
        <dbReference type="ChEBI" id="CHEBI:58349"/>
        <dbReference type="EC" id="1.5.1.3"/>
    </reaction>
</comment>
<evidence type="ECO:0000256" key="5">
    <source>
        <dbReference type="ARBA" id="ARBA00022857"/>
    </source>
</evidence>
<reference evidence="11 12" key="1">
    <citation type="journal article" date="2016" name="Nat. Commun.">
        <title>Thousands of microbial genomes shed light on interconnected biogeochemical processes in an aquifer system.</title>
        <authorList>
            <person name="Anantharaman K."/>
            <person name="Brown C.T."/>
            <person name="Hug L.A."/>
            <person name="Sharon I."/>
            <person name="Castelle C.J."/>
            <person name="Probst A.J."/>
            <person name="Thomas B.C."/>
            <person name="Singh A."/>
            <person name="Wilkins M.J."/>
            <person name="Karaoz U."/>
            <person name="Brodie E.L."/>
            <person name="Williams K.H."/>
            <person name="Hubbard S.S."/>
            <person name="Banfield J.F."/>
        </authorList>
    </citation>
    <scope>NUCLEOTIDE SEQUENCE [LARGE SCALE GENOMIC DNA]</scope>
</reference>
<evidence type="ECO:0000256" key="3">
    <source>
        <dbReference type="ARBA" id="ARBA00012856"/>
    </source>
</evidence>
<dbReference type="PANTHER" id="PTHR48069">
    <property type="entry name" value="DIHYDROFOLATE REDUCTASE"/>
    <property type="match status" value="1"/>
</dbReference>
<dbReference type="PRINTS" id="PR00070">
    <property type="entry name" value="DHFR"/>
</dbReference>
<keyword evidence="6 8" id="KW-0560">Oxidoreductase</keyword>
<dbReference type="GO" id="GO:0046655">
    <property type="term" value="P:folic acid metabolic process"/>
    <property type="evidence" value="ECO:0007669"/>
    <property type="project" value="TreeGrafter"/>
</dbReference>
<dbReference type="GO" id="GO:0004146">
    <property type="term" value="F:dihydrofolate reductase activity"/>
    <property type="evidence" value="ECO:0007669"/>
    <property type="project" value="UniProtKB-EC"/>
</dbReference>
<dbReference type="PROSITE" id="PS00075">
    <property type="entry name" value="DHFR_1"/>
    <property type="match status" value="1"/>
</dbReference>
<dbReference type="SUPFAM" id="SSF53597">
    <property type="entry name" value="Dihydrofolate reductase-like"/>
    <property type="match status" value="1"/>
</dbReference>
<evidence type="ECO:0000313" key="11">
    <source>
        <dbReference type="EMBL" id="OGY96607.1"/>
    </source>
</evidence>
<dbReference type="InterPro" id="IPR001796">
    <property type="entry name" value="DHFR_dom"/>
</dbReference>
<dbReference type="EMBL" id="MHKU01000027">
    <property type="protein sequence ID" value="OGY96607.1"/>
    <property type="molecule type" value="Genomic_DNA"/>
</dbReference>
<comment type="caution">
    <text evidence="11">The sequence shown here is derived from an EMBL/GenBank/DDBJ whole genome shotgun (WGS) entry which is preliminary data.</text>
</comment>
<comment type="similarity">
    <text evidence="2 8 9">Belongs to the dihydrofolate reductase family.</text>
</comment>
<evidence type="ECO:0000313" key="12">
    <source>
        <dbReference type="Proteomes" id="UP000176648"/>
    </source>
</evidence>
<dbReference type="InterPro" id="IPR024072">
    <property type="entry name" value="DHFR-like_dom_sf"/>
</dbReference>
<evidence type="ECO:0000256" key="8">
    <source>
        <dbReference type="PIRNR" id="PIRNR000194"/>
    </source>
</evidence>
<dbReference type="GO" id="GO:0006730">
    <property type="term" value="P:one-carbon metabolic process"/>
    <property type="evidence" value="ECO:0007669"/>
    <property type="project" value="UniProtKB-KW"/>
</dbReference>
<dbReference type="PROSITE" id="PS51330">
    <property type="entry name" value="DHFR_2"/>
    <property type="match status" value="1"/>
</dbReference>
<evidence type="ECO:0000256" key="1">
    <source>
        <dbReference type="ARBA" id="ARBA00004903"/>
    </source>
</evidence>
<dbReference type="GO" id="GO:0070401">
    <property type="term" value="F:NADP+ binding"/>
    <property type="evidence" value="ECO:0007669"/>
    <property type="project" value="UniProtKB-ARBA"/>
</dbReference>
<dbReference type="GO" id="GO:0005829">
    <property type="term" value="C:cytosol"/>
    <property type="evidence" value="ECO:0007669"/>
    <property type="project" value="TreeGrafter"/>
</dbReference>
<dbReference type="FunFam" id="3.40.430.10:FF:000001">
    <property type="entry name" value="Dihydrofolate reductase"/>
    <property type="match status" value="1"/>
</dbReference>
<protein>
    <recommendedName>
        <fullName evidence="3 8">Dihydrofolate reductase</fullName>
        <ecNumber evidence="3 8">1.5.1.3</ecNumber>
    </recommendedName>
</protein>
<dbReference type="PANTHER" id="PTHR48069:SF3">
    <property type="entry name" value="DIHYDROFOLATE REDUCTASE"/>
    <property type="match status" value="1"/>
</dbReference>
<evidence type="ECO:0000259" key="10">
    <source>
        <dbReference type="PROSITE" id="PS51330"/>
    </source>
</evidence>
<accession>A0A1G2C7Y3</accession>
<feature type="domain" description="DHFR" evidence="10">
    <location>
        <begin position="1"/>
        <end position="172"/>
    </location>
</feature>
<dbReference type="GO" id="GO:0046654">
    <property type="term" value="P:tetrahydrofolate biosynthetic process"/>
    <property type="evidence" value="ECO:0007669"/>
    <property type="project" value="UniProtKB-UniPathway"/>
</dbReference>
<comment type="pathway">
    <text evidence="1 8">Cofactor biosynthesis; tetrahydrofolate biosynthesis; 5,6,7,8-tetrahydrofolate from 7,8-dihydrofolate: step 1/1.</text>
</comment>
<dbReference type="STRING" id="1798644.A2122_02735"/>
<organism evidence="11 12">
    <name type="scientific">Candidatus Liptonbacteria bacterium GWB1_49_6</name>
    <dbReference type="NCBI Taxonomy" id="1798644"/>
    <lineage>
        <taxon>Bacteria</taxon>
        <taxon>Candidatus Liptoniibacteriota</taxon>
    </lineage>
</organism>
<evidence type="ECO:0000256" key="4">
    <source>
        <dbReference type="ARBA" id="ARBA00022563"/>
    </source>
</evidence>
<dbReference type="UniPathway" id="UPA00077">
    <property type="reaction ID" value="UER00158"/>
</dbReference>